<reference evidence="3" key="1">
    <citation type="journal article" date="2013" name="Stand. Genomic Sci.">
        <title>Complete genome sequence of Desulfocapsa sulfexigens, a marine deltaproteobacterium specialized in disproportionating inorganic sulfur compounds.</title>
        <authorList>
            <person name="Finster K.W."/>
            <person name="Kjeldsen K.U."/>
            <person name="Kube M."/>
            <person name="Reinhardt R."/>
            <person name="Mussmann M."/>
            <person name="Amann R."/>
            <person name="Schreiber L."/>
        </authorList>
    </citation>
    <scope>NUCLEOTIDE SEQUENCE [LARGE SCALE GENOMIC DNA]</scope>
    <source>
        <strain evidence="3">DSM 10523 / SB164P1</strain>
    </source>
</reference>
<keyword evidence="3" id="KW-1185">Reference proteome</keyword>
<dbReference type="HOGENOM" id="CLU_2681759_0_0_7"/>
<evidence type="ECO:0000313" key="2">
    <source>
        <dbReference type="EMBL" id="AGF77717.1"/>
    </source>
</evidence>
<dbReference type="STRING" id="1167006.UWK_01149"/>
<dbReference type="Proteomes" id="UP000011721">
    <property type="component" value="Chromosome"/>
</dbReference>
<dbReference type="AlphaFoldDB" id="M1P7P2"/>
<evidence type="ECO:0000313" key="3">
    <source>
        <dbReference type="Proteomes" id="UP000011721"/>
    </source>
</evidence>
<keyword evidence="1" id="KW-0812">Transmembrane</keyword>
<evidence type="ECO:0000256" key="1">
    <source>
        <dbReference type="SAM" id="Phobius"/>
    </source>
</evidence>
<organism evidence="2 3">
    <name type="scientific">Desulfocapsa sulfexigens (strain DSM 10523 / SB164P1)</name>
    <dbReference type="NCBI Taxonomy" id="1167006"/>
    <lineage>
        <taxon>Bacteria</taxon>
        <taxon>Pseudomonadati</taxon>
        <taxon>Thermodesulfobacteriota</taxon>
        <taxon>Desulfobulbia</taxon>
        <taxon>Desulfobulbales</taxon>
        <taxon>Desulfocapsaceae</taxon>
        <taxon>Desulfocapsa</taxon>
    </lineage>
</organism>
<feature type="transmembrane region" description="Helical" evidence="1">
    <location>
        <begin position="44"/>
        <end position="65"/>
    </location>
</feature>
<gene>
    <name evidence="2" type="ordered locus">UWK_01149</name>
</gene>
<dbReference type="KEGG" id="dsf:UWK_01149"/>
<dbReference type="RefSeq" id="WP_015403411.1">
    <property type="nucleotide sequence ID" value="NC_020304.1"/>
</dbReference>
<name>M1P7P2_DESSD</name>
<proteinExistence type="predicted"/>
<dbReference type="EMBL" id="CP003985">
    <property type="protein sequence ID" value="AGF77717.1"/>
    <property type="molecule type" value="Genomic_DNA"/>
</dbReference>
<keyword evidence="1" id="KW-1133">Transmembrane helix</keyword>
<sequence>MKEKMIDNGGHCFQPILPLGCWTPYRNKKPGVARWLMRRYRKEIDFVLAALAIGFMLLAGIWMFLVELADVGLS</sequence>
<accession>M1P7P2</accession>
<keyword evidence="1" id="KW-0472">Membrane</keyword>
<protein>
    <submittedName>
        <fullName evidence="2">Uncharacterized protein</fullName>
    </submittedName>
</protein>